<evidence type="ECO:0000256" key="1">
    <source>
        <dbReference type="ARBA" id="ARBA00004651"/>
    </source>
</evidence>
<sequence>MAHTRQILLALILGILAGGAVNLFLPQWAGVLDTQLLTPLGQVFLRLLQFIVVPLVFCALVLSFTQVDRSESVGRYAGKLLVLYVLTSAVALAIGMGMAAWLTPGLGVDSAQAAGVEARDPTPLAQWLVGLVPKNPFEALAEANLLQIILAAALVGVAARQLPEQSRPLVSLLQSGYDVTLKILSMVLKLAPIGVFALIASVVATQGFDLLLKLGLYVIGLLAAIGAMAVFYLALLAITGARPLAYLRHFGEALSFALGTASSNATLPIALNNARAYGAPHQLSAFALPFGTALKRDGAAVLQGFNALFVAQLFGVEVTLTLAATIFTTGLLVSFSTAGVPGAGLVAMSTVLSAAGLPLEGVAVVAGVDRFTDGFRTSLNVMGNTANAMLLSRLEGRHHAAHPAAHPDSGQTGASEAGR</sequence>
<feature type="transmembrane region" description="Helical" evidence="8">
    <location>
        <begin position="183"/>
        <end position="204"/>
    </location>
</feature>
<evidence type="ECO:0000256" key="6">
    <source>
        <dbReference type="ARBA" id="ARBA00023136"/>
    </source>
</evidence>
<feature type="transmembrane region" description="Helical" evidence="8">
    <location>
        <begin position="145"/>
        <end position="162"/>
    </location>
</feature>
<gene>
    <name evidence="9" type="ORF">NFG58_07890</name>
</gene>
<dbReference type="Gene3D" id="1.10.3860.10">
    <property type="entry name" value="Sodium:dicarboxylate symporter"/>
    <property type="match status" value="1"/>
</dbReference>
<dbReference type="EMBL" id="CP098827">
    <property type="protein sequence ID" value="XBO72608.1"/>
    <property type="molecule type" value="Genomic_DNA"/>
</dbReference>
<feature type="transmembrane region" description="Helical" evidence="8">
    <location>
        <begin position="345"/>
        <end position="368"/>
    </location>
</feature>
<feature type="transmembrane region" description="Helical" evidence="8">
    <location>
        <begin position="305"/>
        <end position="333"/>
    </location>
</feature>
<comment type="subcellular location">
    <subcellularLocation>
        <location evidence="1">Cell membrane</location>
        <topology evidence="1">Multi-pass membrane protein</topology>
    </subcellularLocation>
</comment>
<feature type="transmembrane region" description="Helical" evidence="8">
    <location>
        <begin position="7"/>
        <end position="25"/>
    </location>
</feature>
<dbReference type="Pfam" id="PF00375">
    <property type="entry name" value="SDF"/>
    <property type="match status" value="1"/>
</dbReference>
<dbReference type="SUPFAM" id="SSF118215">
    <property type="entry name" value="Proton glutamate symport protein"/>
    <property type="match status" value="1"/>
</dbReference>
<proteinExistence type="predicted"/>
<evidence type="ECO:0000256" key="7">
    <source>
        <dbReference type="SAM" id="MobiDB-lite"/>
    </source>
</evidence>
<keyword evidence="4 8" id="KW-0812">Transmembrane</keyword>
<reference evidence="9" key="1">
    <citation type="submission" date="2022-06" db="EMBL/GenBank/DDBJ databases">
        <title>A novel DMS-producing enzyme.</title>
        <authorList>
            <person name="Zhang Y."/>
        </authorList>
    </citation>
    <scope>NUCLEOTIDE SEQUENCE</scope>
    <source>
        <strain evidence="9">RT37</strain>
    </source>
</reference>
<evidence type="ECO:0000256" key="2">
    <source>
        <dbReference type="ARBA" id="ARBA00022448"/>
    </source>
</evidence>
<dbReference type="GO" id="GO:0015293">
    <property type="term" value="F:symporter activity"/>
    <property type="evidence" value="ECO:0007669"/>
    <property type="project" value="UniProtKB-KW"/>
</dbReference>
<keyword evidence="2" id="KW-0813">Transport</keyword>
<evidence type="ECO:0000313" key="9">
    <source>
        <dbReference type="EMBL" id="XBO72608.1"/>
    </source>
</evidence>
<evidence type="ECO:0000256" key="4">
    <source>
        <dbReference type="ARBA" id="ARBA00022692"/>
    </source>
</evidence>
<dbReference type="GO" id="GO:0006835">
    <property type="term" value="P:dicarboxylic acid transport"/>
    <property type="evidence" value="ECO:0007669"/>
    <property type="project" value="TreeGrafter"/>
</dbReference>
<feature type="compositionally biased region" description="Polar residues" evidence="7">
    <location>
        <begin position="409"/>
        <end position="419"/>
    </location>
</feature>
<evidence type="ECO:0000256" key="3">
    <source>
        <dbReference type="ARBA" id="ARBA00022475"/>
    </source>
</evidence>
<keyword evidence="3" id="KW-1003">Cell membrane</keyword>
<dbReference type="PRINTS" id="PR00173">
    <property type="entry name" value="EDTRNSPORT"/>
</dbReference>
<dbReference type="PANTHER" id="PTHR42865:SF7">
    <property type="entry name" value="PROTON_GLUTAMATE-ASPARTATE SYMPORTER"/>
    <property type="match status" value="1"/>
</dbReference>
<dbReference type="GO" id="GO:0005886">
    <property type="term" value="C:plasma membrane"/>
    <property type="evidence" value="ECO:0007669"/>
    <property type="project" value="UniProtKB-SubCell"/>
</dbReference>
<protein>
    <submittedName>
        <fullName evidence="9">Dicarboxylate/amino acid:cation symporter</fullName>
    </submittedName>
</protein>
<feature type="region of interest" description="Disordered" evidence="7">
    <location>
        <begin position="400"/>
        <end position="419"/>
    </location>
</feature>
<feature type="transmembrane region" description="Helical" evidence="8">
    <location>
        <begin position="216"/>
        <end position="238"/>
    </location>
</feature>
<keyword evidence="6 8" id="KW-0472">Membrane</keyword>
<dbReference type="AlphaFoldDB" id="A0AAU7KN56"/>
<dbReference type="PANTHER" id="PTHR42865">
    <property type="entry name" value="PROTON/GLUTAMATE-ASPARTATE SYMPORTER"/>
    <property type="match status" value="1"/>
</dbReference>
<organism evidence="9">
    <name type="scientific">Halomonas sp. RT37</name>
    <dbReference type="NCBI Taxonomy" id="2950872"/>
    <lineage>
        <taxon>Bacteria</taxon>
        <taxon>Pseudomonadati</taxon>
        <taxon>Pseudomonadota</taxon>
        <taxon>Gammaproteobacteria</taxon>
        <taxon>Oceanospirillales</taxon>
        <taxon>Halomonadaceae</taxon>
        <taxon>Halomonas</taxon>
    </lineage>
</organism>
<evidence type="ECO:0000256" key="5">
    <source>
        <dbReference type="ARBA" id="ARBA00022989"/>
    </source>
</evidence>
<feature type="transmembrane region" description="Helical" evidence="8">
    <location>
        <begin position="76"/>
        <end position="102"/>
    </location>
</feature>
<dbReference type="InterPro" id="IPR036458">
    <property type="entry name" value="Na:dicarbo_symporter_sf"/>
</dbReference>
<dbReference type="RefSeq" id="WP_348827907.1">
    <property type="nucleotide sequence ID" value="NZ_CP098827.1"/>
</dbReference>
<feature type="transmembrane region" description="Helical" evidence="8">
    <location>
        <begin position="45"/>
        <end position="64"/>
    </location>
</feature>
<name>A0AAU7KN56_9GAMM</name>
<dbReference type="InterPro" id="IPR001991">
    <property type="entry name" value="Na-dicarboxylate_symporter"/>
</dbReference>
<accession>A0AAU7KN56</accession>
<evidence type="ECO:0000256" key="8">
    <source>
        <dbReference type="SAM" id="Phobius"/>
    </source>
</evidence>
<keyword evidence="5 8" id="KW-1133">Transmembrane helix</keyword>